<feature type="compositionally biased region" description="Acidic residues" evidence="1">
    <location>
        <begin position="444"/>
        <end position="467"/>
    </location>
</feature>
<feature type="compositionally biased region" description="Low complexity" evidence="1">
    <location>
        <begin position="394"/>
        <end position="416"/>
    </location>
</feature>
<evidence type="ECO:0008006" key="4">
    <source>
        <dbReference type="Google" id="ProtNLM"/>
    </source>
</evidence>
<keyword evidence="3" id="KW-1185">Reference proteome</keyword>
<evidence type="ECO:0000313" key="3">
    <source>
        <dbReference type="Proteomes" id="UP000244855"/>
    </source>
</evidence>
<evidence type="ECO:0000313" key="2">
    <source>
        <dbReference type="EMBL" id="PVH99990.1"/>
    </source>
</evidence>
<feature type="compositionally biased region" description="Polar residues" evidence="1">
    <location>
        <begin position="256"/>
        <end position="302"/>
    </location>
</feature>
<dbReference type="OrthoDB" id="524187at2759"/>
<organism evidence="2 3">
    <name type="scientific">Periconia macrospinosa</name>
    <dbReference type="NCBI Taxonomy" id="97972"/>
    <lineage>
        <taxon>Eukaryota</taxon>
        <taxon>Fungi</taxon>
        <taxon>Dikarya</taxon>
        <taxon>Ascomycota</taxon>
        <taxon>Pezizomycotina</taxon>
        <taxon>Dothideomycetes</taxon>
        <taxon>Pleosporomycetidae</taxon>
        <taxon>Pleosporales</taxon>
        <taxon>Massarineae</taxon>
        <taxon>Periconiaceae</taxon>
        <taxon>Periconia</taxon>
    </lineage>
</organism>
<evidence type="ECO:0000256" key="1">
    <source>
        <dbReference type="SAM" id="MobiDB-lite"/>
    </source>
</evidence>
<reference evidence="2 3" key="1">
    <citation type="journal article" date="2018" name="Sci. Rep.">
        <title>Comparative genomics provides insights into the lifestyle and reveals functional heterogeneity of dark septate endophytic fungi.</title>
        <authorList>
            <person name="Knapp D.G."/>
            <person name="Nemeth J.B."/>
            <person name="Barry K."/>
            <person name="Hainaut M."/>
            <person name="Henrissat B."/>
            <person name="Johnson J."/>
            <person name="Kuo A."/>
            <person name="Lim J.H.P."/>
            <person name="Lipzen A."/>
            <person name="Nolan M."/>
            <person name="Ohm R.A."/>
            <person name="Tamas L."/>
            <person name="Grigoriev I.V."/>
            <person name="Spatafora J.W."/>
            <person name="Nagy L.G."/>
            <person name="Kovacs G.M."/>
        </authorList>
    </citation>
    <scope>NUCLEOTIDE SEQUENCE [LARGE SCALE GENOMIC DNA]</scope>
    <source>
        <strain evidence="2 3">DSE2036</strain>
    </source>
</reference>
<feature type="region of interest" description="Disordered" evidence="1">
    <location>
        <begin position="256"/>
        <end position="467"/>
    </location>
</feature>
<dbReference type="EMBL" id="KZ805381">
    <property type="protein sequence ID" value="PVH99990.1"/>
    <property type="molecule type" value="Genomic_DNA"/>
</dbReference>
<feature type="compositionally biased region" description="Low complexity" evidence="1">
    <location>
        <begin position="325"/>
        <end position="337"/>
    </location>
</feature>
<sequence length="467" mass="50268">MLPIQPWLIPINHLDDAASKSYNKERVKLYNAAENGDWENIWSILNNVQRKYGESWANCFTSDEGWTLLHYAAFEPQPVSTCEKLIKMGAWRSVKTTSAEELGLPSDMMTPYEIAKANGFKSLYHILKPSFKINISDSRIQSFEEQFRQLICEDMDWDDNDERILPGLGVLREGNGIGHFPIAPGVNKTGYIYRLAKDKLFVWSIEEEGNVEFQWRVTKTEVATVDEDDNDYEADAYKMISSGGKKVDHGVITNGARSSKATAGKGNATSKTVPGKGSSFSRAVSGKSTYASSRMIGTSRNTSGSSKVVSGKSSKLTDVSRRSLAKLSKSVSNSKKTSNSKKRSTGYIDMGSTSSGVLDGSSDEGEDDNVIDVIADPGSDAGSDAESDMGSGQSSDVESDVLSDSGSSQDSYAVSDVESDVGLCQGSDGGSDVGSDDNQGSDAGFDDAGSDGGFDQDNDLDLASDYS</sequence>
<feature type="compositionally biased region" description="Low complexity" evidence="1">
    <location>
        <begin position="303"/>
        <end position="314"/>
    </location>
</feature>
<accession>A0A2V1DPI8</accession>
<feature type="compositionally biased region" description="Acidic residues" evidence="1">
    <location>
        <begin position="361"/>
        <end position="370"/>
    </location>
</feature>
<dbReference type="AlphaFoldDB" id="A0A2V1DPI8"/>
<name>A0A2V1DPI8_9PLEO</name>
<protein>
    <recommendedName>
        <fullName evidence="4">Ankyrin</fullName>
    </recommendedName>
</protein>
<proteinExistence type="predicted"/>
<dbReference type="Proteomes" id="UP000244855">
    <property type="component" value="Unassembled WGS sequence"/>
</dbReference>
<gene>
    <name evidence="2" type="ORF">DM02DRAFT_655864</name>
</gene>